<evidence type="ECO:0000256" key="5">
    <source>
        <dbReference type="ARBA" id="ARBA00022692"/>
    </source>
</evidence>
<dbReference type="AlphaFoldDB" id="A0ABD0QZH7"/>
<evidence type="ECO:0000256" key="1">
    <source>
        <dbReference type="ARBA" id="ARBA00004477"/>
    </source>
</evidence>
<accession>A0ABD0QZH7</accession>
<evidence type="ECO:0000313" key="11">
    <source>
        <dbReference type="Proteomes" id="UP001529510"/>
    </source>
</evidence>
<dbReference type="GO" id="GO:0006506">
    <property type="term" value="P:GPI anchor biosynthetic process"/>
    <property type="evidence" value="ECO:0007669"/>
    <property type="project" value="UniProtKB-KW"/>
</dbReference>
<keyword evidence="8 9" id="KW-0472">Membrane</keyword>
<feature type="non-terminal residue" evidence="10">
    <location>
        <position position="168"/>
    </location>
</feature>
<keyword evidence="5 9" id="KW-0812">Transmembrane</keyword>
<feature type="transmembrane region" description="Helical" evidence="9">
    <location>
        <begin position="103"/>
        <end position="120"/>
    </location>
</feature>
<proteinExistence type="inferred from homology"/>
<dbReference type="PANTHER" id="PTHR13121:SF0">
    <property type="entry name" value="PHOSPHATIDYLINOSITOL GLYCAN ANCHOR BIOSYNTHESIS CLASS U PROTEIN"/>
    <property type="match status" value="1"/>
</dbReference>
<comment type="caution">
    <text evidence="10">The sequence shown here is derived from an EMBL/GenBank/DDBJ whole genome shotgun (WGS) entry which is preliminary data.</text>
</comment>
<dbReference type="InterPro" id="IPR009600">
    <property type="entry name" value="PIG-U"/>
</dbReference>
<evidence type="ECO:0000256" key="9">
    <source>
        <dbReference type="SAM" id="Phobius"/>
    </source>
</evidence>
<evidence type="ECO:0000256" key="6">
    <source>
        <dbReference type="ARBA" id="ARBA00022824"/>
    </source>
</evidence>
<keyword evidence="6" id="KW-0256">Endoplasmic reticulum</keyword>
<feature type="non-terminal residue" evidence="10">
    <location>
        <position position="1"/>
    </location>
</feature>
<dbReference type="Pfam" id="PF06728">
    <property type="entry name" value="PIG-U"/>
    <property type="match status" value="1"/>
</dbReference>
<protein>
    <submittedName>
        <fullName evidence="10">Uncharacterized protein</fullName>
    </submittedName>
</protein>
<feature type="transmembrane region" description="Helical" evidence="9">
    <location>
        <begin position="43"/>
        <end position="69"/>
    </location>
</feature>
<feature type="transmembrane region" description="Helical" evidence="9">
    <location>
        <begin position="12"/>
        <end position="31"/>
    </location>
</feature>
<keyword evidence="11" id="KW-1185">Reference proteome</keyword>
<evidence type="ECO:0000256" key="8">
    <source>
        <dbReference type="ARBA" id="ARBA00023136"/>
    </source>
</evidence>
<dbReference type="PANTHER" id="PTHR13121">
    <property type="entry name" value="GPI TRANSAMIDASE COMPONENT PIG-U"/>
    <property type="match status" value="1"/>
</dbReference>
<sequence>GILLALATYQSIYPLTLFAPALLFFLQRLYIPVNLRRSSFWFFTLQYAFIYVGSLVVITGLSFFLLGSWDFIPSVYGFIFSVPDLTPNIGLFWYFFAEMFEHFRLFFICVFQINVFFYTIPLSIKLKEHPVFLIFMQIAIISIFKSYPTVGDVALYLAFLPAWSHLYR</sequence>
<organism evidence="10 11">
    <name type="scientific">Cirrhinus mrigala</name>
    <name type="common">Mrigala</name>
    <dbReference type="NCBI Taxonomy" id="683832"/>
    <lineage>
        <taxon>Eukaryota</taxon>
        <taxon>Metazoa</taxon>
        <taxon>Chordata</taxon>
        <taxon>Craniata</taxon>
        <taxon>Vertebrata</taxon>
        <taxon>Euteleostomi</taxon>
        <taxon>Actinopterygii</taxon>
        <taxon>Neopterygii</taxon>
        <taxon>Teleostei</taxon>
        <taxon>Ostariophysi</taxon>
        <taxon>Cypriniformes</taxon>
        <taxon>Cyprinidae</taxon>
        <taxon>Labeoninae</taxon>
        <taxon>Labeonini</taxon>
        <taxon>Cirrhinus</taxon>
    </lineage>
</organism>
<feature type="transmembrane region" description="Helical" evidence="9">
    <location>
        <begin position="132"/>
        <end position="159"/>
    </location>
</feature>
<keyword evidence="4" id="KW-0337">GPI-anchor biosynthesis</keyword>
<comment type="pathway">
    <text evidence="2">Glycolipid biosynthesis; glycosylphosphatidylinositol-anchor biosynthesis.</text>
</comment>
<evidence type="ECO:0000256" key="2">
    <source>
        <dbReference type="ARBA" id="ARBA00004687"/>
    </source>
</evidence>
<evidence type="ECO:0000313" key="10">
    <source>
        <dbReference type="EMBL" id="KAL0191648.1"/>
    </source>
</evidence>
<gene>
    <name evidence="10" type="ORF">M9458_014346</name>
</gene>
<reference evidence="10 11" key="1">
    <citation type="submission" date="2024-05" db="EMBL/GenBank/DDBJ databases">
        <title>Genome sequencing and assembly of Indian major carp, Cirrhinus mrigala (Hamilton, 1822).</title>
        <authorList>
            <person name="Mohindra V."/>
            <person name="Chowdhury L.M."/>
            <person name="Lal K."/>
            <person name="Jena J.K."/>
        </authorList>
    </citation>
    <scope>NUCLEOTIDE SEQUENCE [LARGE SCALE GENOMIC DNA]</scope>
    <source>
        <strain evidence="10">CM1030</strain>
        <tissue evidence="10">Blood</tissue>
    </source>
</reference>
<feature type="transmembrane region" description="Helical" evidence="9">
    <location>
        <begin position="75"/>
        <end position="96"/>
    </location>
</feature>
<comment type="similarity">
    <text evidence="3">Belongs to the PIGU family.</text>
</comment>
<evidence type="ECO:0000256" key="7">
    <source>
        <dbReference type="ARBA" id="ARBA00022989"/>
    </source>
</evidence>
<dbReference type="EMBL" id="JAMKFB020000006">
    <property type="protein sequence ID" value="KAL0191648.1"/>
    <property type="molecule type" value="Genomic_DNA"/>
</dbReference>
<keyword evidence="7 9" id="KW-1133">Transmembrane helix</keyword>
<comment type="subcellular location">
    <subcellularLocation>
        <location evidence="1">Endoplasmic reticulum membrane</location>
        <topology evidence="1">Multi-pass membrane protein</topology>
    </subcellularLocation>
</comment>
<evidence type="ECO:0000256" key="3">
    <source>
        <dbReference type="ARBA" id="ARBA00010026"/>
    </source>
</evidence>
<dbReference type="Proteomes" id="UP001529510">
    <property type="component" value="Unassembled WGS sequence"/>
</dbReference>
<evidence type="ECO:0000256" key="4">
    <source>
        <dbReference type="ARBA" id="ARBA00022502"/>
    </source>
</evidence>
<name>A0ABD0QZH7_CIRMR</name>
<dbReference type="GO" id="GO:0005789">
    <property type="term" value="C:endoplasmic reticulum membrane"/>
    <property type="evidence" value="ECO:0007669"/>
    <property type="project" value="UniProtKB-SubCell"/>
</dbReference>